<gene>
    <name evidence="2" type="ORF">R3P38DRAFT_3270876</name>
</gene>
<proteinExistence type="predicted"/>
<dbReference type="AlphaFoldDB" id="A0AAW0BBJ2"/>
<dbReference type="Proteomes" id="UP001362999">
    <property type="component" value="Unassembled WGS sequence"/>
</dbReference>
<evidence type="ECO:0000313" key="2">
    <source>
        <dbReference type="EMBL" id="KAK7023312.1"/>
    </source>
</evidence>
<reference evidence="2 3" key="1">
    <citation type="journal article" date="2024" name="J Genomics">
        <title>Draft genome sequencing and assembly of Favolaschia claudopus CIRM-BRFM 2984 isolated from oak limbs.</title>
        <authorList>
            <person name="Navarro D."/>
            <person name="Drula E."/>
            <person name="Chaduli D."/>
            <person name="Cazenave R."/>
            <person name="Ahrendt S."/>
            <person name="Wang J."/>
            <person name="Lipzen A."/>
            <person name="Daum C."/>
            <person name="Barry K."/>
            <person name="Grigoriev I.V."/>
            <person name="Favel A."/>
            <person name="Rosso M.N."/>
            <person name="Martin F."/>
        </authorList>
    </citation>
    <scope>NUCLEOTIDE SEQUENCE [LARGE SCALE GENOMIC DNA]</scope>
    <source>
        <strain evidence="2 3">CIRM-BRFM 2984</strain>
    </source>
</reference>
<name>A0AAW0BBJ2_9AGAR</name>
<feature type="compositionally biased region" description="Low complexity" evidence="1">
    <location>
        <begin position="11"/>
        <end position="22"/>
    </location>
</feature>
<feature type="region of interest" description="Disordered" evidence="1">
    <location>
        <begin position="1"/>
        <end position="29"/>
    </location>
</feature>
<evidence type="ECO:0000313" key="3">
    <source>
        <dbReference type="Proteomes" id="UP001362999"/>
    </source>
</evidence>
<evidence type="ECO:0000256" key="1">
    <source>
        <dbReference type="SAM" id="MobiDB-lite"/>
    </source>
</evidence>
<keyword evidence="3" id="KW-1185">Reference proteome</keyword>
<comment type="caution">
    <text evidence="2">The sequence shown here is derived from an EMBL/GenBank/DDBJ whole genome shotgun (WGS) entry which is preliminary data.</text>
</comment>
<protein>
    <submittedName>
        <fullName evidence="2">Uncharacterized protein</fullName>
    </submittedName>
</protein>
<sequence>MTHGRKQKTIALRSTSSAPPSTRSEDWLGHASPLTCVSTSGRNILRLHPSATEAERCVGKVAVDSLRRRRTLPRPRVPTGLRVLRRRHKIPPPIGDRGRASSTASRRPHIWSPLFVLSKNQHVRVSRLLDVTRLSRGEARTTNHFLRTELAISPVMVVRMRHHRQGLPAPVHFTHDAAQQTTAALYPTKTTGDETTPRTIDKRNTFICKRASAPETYDTIAGAGFARTLVVGGDADAVVRSTRPRSISHMHGCLRSVGGDLRDAYSSDGGVDATPAPACGIFPRHPLPRPPSHRIALDLGIDIDIDILHRVGIEAPAGPRSPTYATTIRLWVILEDTTEGRGKELTVNAKDTPPAAARLWVDRECAWLRAVATSRQL</sequence>
<accession>A0AAW0BBJ2</accession>
<dbReference type="EMBL" id="JAWWNJ010000036">
    <property type="protein sequence ID" value="KAK7023312.1"/>
    <property type="molecule type" value="Genomic_DNA"/>
</dbReference>
<organism evidence="2 3">
    <name type="scientific">Favolaschia claudopus</name>
    <dbReference type="NCBI Taxonomy" id="2862362"/>
    <lineage>
        <taxon>Eukaryota</taxon>
        <taxon>Fungi</taxon>
        <taxon>Dikarya</taxon>
        <taxon>Basidiomycota</taxon>
        <taxon>Agaricomycotina</taxon>
        <taxon>Agaricomycetes</taxon>
        <taxon>Agaricomycetidae</taxon>
        <taxon>Agaricales</taxon>
        <taxon>Marasmiineae</taxon>
        <taxon>Mycenaceae</taxon>
        <taxon>Favolaschia</taxon>
    </lineage>
</organism>